<gene>
    <name evidence="10" type="ORF">SAMN04489752_1811</name>
</gene>
<sequence>MSNTIQMASPQKRPLNSRTVFNIFHKLLLIILYLFLLSPLFIIAILSFNSGSSLNLPLEGFSLRWYGELFSNGPLMDGFKVSLIVGVIIAIVDLFIGVSVAFVIDRFEFPGRAALSGLFLAPLMVPTVVLGLALLLVLSPLFLTGTYLGIAIAHFAVTVPYVVRTTLINLQTADTSCEEAARVLGAGPITVFRRVTLPIIMPGVLAGAVMAFIISFDEAVISLFVASSGRVTLPVEMFRYVEFRADPLVAALSFLLILLALGAVLIVERVVGLRGALK</sequence>
<evidence type="ECO:0000256" key="4">
    <source>
        <dbReference type="ARBA" id="ARBA00022519"/>
    </source>
</evidence>
<proteinExistence type="inferred from homology"/>
<dbReference type="EMBL" id="LT629766">
    <property type="protein sequence ID" value="SDS48363.1"/>
    <property type="molecule type" value="Genomic_DNA"/>
</dbReference>
<dbReference type="AlphaFoldDB" id="A0A1H1SKK0"/>
<evidence type="ECO:0000256" key="2">
    <source>
        <dbReference type="ARBA" id="ARBA00022448"/>
    </source>
</evidence>
<comment type="subcellular location">
    <subcellularLocation>
        <location evidence="1">Cell inner membrane</location>
        <topology evidence="1">Multi-pass membrane protein</topology>
    </subcellularLocation>
    <subcellularLocation>
        <location evidence="8">Cell membrane</location>
        <topology evidence="8">Multi-pass membrane protein</topology>
    </subcellularLocation>
</comment>
<keyword evidence="2 8" id="KW-0813">Transport</keyword>
<dbReference type="GO" id="GO:0055085">
    <property type="term" value="P:transmembrane transport"/>
    <property type="evidence" value="ECO:0007669"/>
    <property type="project" value="InterPro"/>
</dbReference>
<keyword evidence="11" id="KW-1185">Reference proteome</keyword>
<evidence type="ECO:0000256" key="5">
    <source>
        <dbReference type="ARBA" id="ARBA00022692"/>
    </source>
</evidence>
<keyword evidence="6 8" id="KW-1133">Transmembrane helix</keyword>
<feature type="transmembrane region" description="Helical" evidence="8">
    <location>
        <begin position="247"/>
        <end position="267"/>
    </location>
</feature>
<evidence type="ECO:0000259" key="9">
    <source>
        <dbReference type="PROSITE" id="PS50928"/>
    </source>
</evidence>
<dbReference type="InterPro" id="IPR035906">
    <property type="entry name" value="MetI-like_sf"/>
</dbReference>
<dbReference type="Pfam" id="PF00528">
    <property type="entry name" value="BPD_transp_1"/>
    <property type="match status" value="1"/>
</dbReference>
<accession>A0A1H1SKK0</accession>
<feature type="transmembrane region" description="Helical" evidence="8">
    <location>
        <begin position="144"/>
        <end position="163"/>
    </location>
</feature>
<evidence type="ECO:0000256" key="3">
    <source>
        <dbReference type="ARBA" id="ARBA00022475"/>
    </source>
</evidence>
<dbReference type="Proteomes" id="UP000199597">
    <property type="component" value="Chromosome I"/>
</dbReference>
<keyword evidence="4" id="KW-0997">Cell inner membrane</keyword>
<feature type="transmembrane region" description="Helical" evidence="8">
    <location>
        <begin position="116"/>
        <end position="138"/>
    </location>
</feature>
<dbReference type="PANTHER" id="PTHR43357:SF4">
    <property type="entry name" value="INNER MEMBRANE ABC TRANSPORTER PERMEASE PROTEIN YDCV"/>
    <property type="match status" value="1"/>
</dbReference>
<protein>
    <submittedName>
        <fullName evidence="10">Putative spermidine/putrescine transport system permease protein</fullName>
    </submittedName>
</protein>
<evidence type="ECO:0000313" key="10">
    <source>
        <dbReference type="EMBL" id="SDS48363.1"/>
    </source>
</evidence>
<dbReference type="Gene3D" id="1.10.3720.10">
    <property type="entry name" value="MetI-like"/>
    <property type="match status" value="1"/>
</dbReference>
<dbReference type="PANTHER" id="PTHR43357">
    <property type="entry name" value="INNER MEMBRANE ABC TRANSPORTER PERMEASE PROTEIN YDCV"/>
    <property type="match status" value="1"/>
</dbReference>
<keyword evidence="5 8" id="KW-0812">Transmembrane</keyword>
<feature type="transmembrane region" description="Helical" evidence="8">
    <location>
        <begin position="203"/>
        <end position="227"/>
    </location>
</feature>
<feature type="transmembrane region" description="Helical" evidence="8">
    <location>
        <begin position="81"/>
        <end position="104"/>
    </location>
</feature>
<keyword evidence="7 8" id="KW-0472">Membrane</keyword>
<evidence type="ECO:0000256" key="7">
    <source>
        <dbReference type="ARBA" id="ARBA00023136"/>
    </source>
</evidence>
<feature type="domain" description="ABC transmembrane type-1" evidence="9">
    <location>
        <begin position="79"/>
        <end position="267"/>
    </location>
</feature>
<evidence type="ECO:0000256" key="1">
    <source>
        <dbReference type="ARBA" id="ARBA00004429"/>
    </source>
</evidence>
<dbReference type="SUPFAM" id="SSF161098">
    <property type="entry name" value="MetI-like"/>
    <property type="match status" value="1"/>
</dbReference>
<name>A0A1H1SKK0_9MICO</name>
<organism evidence="10 11">
    <name type="scientific">Brevibacterium siliguriense</name>
    <dbReference type="NCBI Taxonomy" id="1136497"/>
    <lineage>
        <taxon>Bacteria</taxon>
        <taxon>Bacillati</taxon>
        <taxon>Actinomycetota</taxon>
        <taxon>Actinomycetes</taxon>
        <taxon>Micrococcales</taxon>
        <taxon>Brevibacteriaceae</taxon>
        <taxon>Brevibacterium</taxon>
    </lineage>
</organism>
<evidence type="ECO:0000313" key="11">
    <source>
        <dbReference type="Proteomes" id="UP000199597"/>
    </source>
</evidence>
<evidence type="ECO:0000256" key="8">
    <source>
        <dbReference type="RuleBase" id="RU363032"/>
    </source>
</evidence>
<dbReference type="GO" id="GO:0005886">
    <property type="term" value="C:plasma membrane"/>
    <property type="evidence" value="ECO:0007669"/>
    <property type="project" value="UniProtKB-SubCell"/>
</dbReference>
<dbReference type="CDD" id="cd06261">
    <property type="entry name" value="TM_PBP2"/>
    <property type="match status" value="1"/>
</dbReference>
<dbReference type="InterPro" id="IPR000515">
    <property type="entry name" value="MetI-like"/>
</dbReference>
<evidence type="ECO:0000256" key="6">
    <source>
        <dbReference type="ARBA" id="ARBA00022989"/>
    </source>
</evidence>
<keyword evidence="3" id="KW-1003">Cell membrane</keyword>
<reference evidence="11" key="1">
    <citation type="submission" date="2016-10" db="EMBL/GenBank/DDBJ databases">
        <authorList>
            <person name="Varghese N."/>
            <person name="Submissions S."/>
        </authorList>
    </citation>
    <scope>NUCLEOTIDE SEQUENCE [LARGE SCALE GENOMIC DNA]</scope>
    <source>
        <strain evidence="11">DSM 23676</strain>
    </source>
</reference>
<dbReference type="STRING" id="1136497.SAMN04489752_1811"/>
<comment type="similarity">
    <text evidence="8">Belongs to the binding-protein-dependent transport system permease family.</text>
</comment>
<dbReference type="PROSITE" id="PS50928">
    <property type="entry name" value="ABC_TM1"/>
    <property type="match status" value="1"/>
</dbReference>
<feature type="transmembrane region" description="Helical" evidence="8">
    <location>
        <begin position="27"/>
        <end position="48"/>
    </location>
</feature>